<dbReference type="AlphaFoldDB" id="A0A2N0NLV8"/>
<dbReference type="VEuPathDB" id="FungiDB:RhiirA1_402495"/>
<sequence length="316" mass="37249">MSDTQEIHNYPFDSIINFKKSGHSFSYKIIKEGTYPNKSLLAYTLPPNKYRIPDDYMVETTWGRSNNRCEYISLKKTKTSGIYLFGLHLKTVEMAREGKRRAYILKPIDQCENSTLTKHTMSIGKHILAKFNEKTQKLYNLEDILALESICYSVNKKHTFNISYENKDKTKKKQKLESIVRALDEGNILRDSYRHLCAIEHNLPHKGEISKEHININEIMVQLIPITIVDINTKSQKLSKEIDKLVEQNNYYKGHIRKPLFDMHIILRITDRLWSLVIVELTKYSLFNDTARKIIVEEMKRIKVKFQFWQIQESKT</sequence>
<dbReference type="VEuPathDB" id="FungiDB:RhiirFUN_011664"/>
<organism evidence="1 2">
    <name type="scientific">Rhizophagus irregularis</name>
    <dbReference type="NCBI Taxonomy" id="588596"/>
    <lineage>
        <taxon>Eukaryota</taxon>
        <taxon>Fungi</taxon>
        <taxon>Fungi incertae sedis</taxon>
        <taxon>Mucoromycota</taxon>
        <taxon>Glomeromycotina</taxon>
        <taxon>Glomeromycetes</taxon>
        <taxon>Glomerales</taxon>
        <taxon>Glomeraceae</taxon>
        <taxon>Rhizophagus</taxon>
    </lineage>
</organism>
<name>A0A2N0NLV8_9GLOM</name>
<accession>A0A2N0NLV8</accession>
<protein>
    <submittedName>
        <fullName evidence="1">Uncharacterized protein</fullName>
    </submittedName>
</protein>
<evidence type="ECO:0000313" key="2">
    <source>
        <dbReference type="Proteomes" id="UP000232722"/>
    </source>
</evidence>
<evidence type="ECO:0000313" key="1">
    <source>
        <dbReference type="EMBL" id="PKB95561.1"/>
    </source>
</evidence>
<dbReference type="Proteomes" id="UP000232722">
    <property type="component" value="Unassembled WGS sequence"/>
</dbReference>
<proteinExistence type="predicted"/>
<comment type="caution">
    <text evidence="1">The sequence shown here is derived from an EMBL/GenBank/DDBJ whole genome shotgun (WGS) entry which is preliminary data.</text>
</comment>
<reference evidence="1 2" key="1">
    <citation type="submission" date="2016-04" db="EMBL/GenBank/DDBJ databases">
        <title>Genome analyses suggest a sexual origin of heterokaryosis in a supposedly ancient asexual fungus.</title>
        <authorList>
            <person name="Ropars J."/>
            <person name="Sedzielewska K."/>
            <person name="Noel J."/>
            <person name="Charron P."/>
            <person name="Farinelli L."/>
            <person name="Marton T."/>
            <person name="Kruger M."/>
            <person name="Pelin A."/>
            <person name="Brachmann A."/>
            <person name="Corradi N."/>
        </authorList>
    </citation>
    <scope>NUCLEOTIDE SEQUENCE [LARGE SCALE GENOMIC DNA]</scope>
    <source>
        <strain evidence="1 2">A5</strain>
    </source>
</reference>
<dbReference type="EMBL" id="LLXJ01004672">
    <property type="protein sequence ID" value="PKB95561.1"/>
    <property type="molecule type" value="Genomic_DNA"/>
</dbReference>
<reference evidence="1 2" key="2">
    <citation type="submission" date="2017-09" db="EMBL/GenBank/DDBJ databases">
        <title>Extensive intraspecific genome diversity in a model arbuscular mycorrhizal fungus.</title>
        <authorList>
            <person name="Chen E.C."/>
            <person name="Morin E."/>
            <person name="Beaudet D."/>
            <person name="Noel J."/>
            <person name="Ndikumana S."/>
            <person name="Charron P."/>
            <person name="St-Onge C."/>
            <person name="Giorgi J."/>
            <person name="Grigoriev I.V."/>
            <person name="Roux C."/>
            <person name="Martin F.M."/>
            <person name="Corradi N."/>
        </authorList>
    </citation>
    <scope>NUCLEOTIDE SEQUENCE [LARGE SCALE GENOMIC DNA]</scope>
    <source>
        <strain evidence="1 2">A5</strain>
    </source>
</reference>
<gene>
    <name evidence="1" type="ORF">RhiirA5_436495</name>
</gene>